<reference evidence="10" key="1">
    <citation type="submission" date="2016-11" db="EMBL/GenBank/DDBJ databases">
        <authorList>
            <person name="Varghese N."/>
            <person name="Submissions S."/>
        </authorList>
    </citation>
    <scope>NUCLEOTIDE SEQUENCE [LARGE SCALE GENOMIC DNA]</scope>
    <source>
        <strain evidence="10">DSM 22638</strain>
    </source>
</reference>
<dbReference type="InterPro" id="IPR035973">
    <property type="entry name" value="Cyt_c_oxidase_su3-like_sf"/>
</dbReference>
<dbReference type="PROSITE" id="PS50253">
    <property type="entry name" value="COX3"/>
    <property type="match status" value="1"/>
</dbReference>
<evidence type="ECO:0000313" key="9">
    <source>
        <dbReference type="EMBL" id="SHG65944.1"/>
    </source>
</evidence>
<keyword evidence="3 6" id="KW-0812">Transmembrane</keyword>
<feature type="transmembrane region" description="Helical" evidence="7">
    <location>
        <begin position="174"/>
        <end position="192"/>
    </location>
</feature>
<evidence type="ECO:0000256" key="4">
    <source>
        <dbReference type="ARBA" id="ARBA00022989"/>
    </source>
</evidence>
<keyword evidence="10" id="KW-1185">Reference proteome</keyword>
<dbReference type="InterPro" id="IPR013833">
    <property type="entry name" value="Cyt_c_oxidase_su3_a-hlx"/>
</dbReference>
<dbReference type="InterPro" id="IPR024791">
    <property type="entry name" value="Cyt_c/ubiquinol_Oxase_su3"/>
</dbReference>
<evidence type="ECO:0000313" key="10">
    <source>
        <dbReference type="Proteomes" id="UP000184532"/>
    </source>
</evidence>
<dbReference type="GO" id="GO:0019646">
    <property type="term" value="P:aerobic electron transport chain"/>
    <property type="evidence" value="ECO:0007669"/>
    <property type="project" value="InterPro"/>
</dbReference>
<dbReference type="STRING" id="570519.SAMN04488116_1975"/>
<feature type="transmembrane region" description="Helical" evidence="7">
    <location>
        <begin position="53"/>
        <end position="74"/>
    </location>
</feature>
<evidence type="ECO:0000256" key="3">
    <source>
        <dbReference type="ARBA" id="ARBA00022692"/>
    </source>
</evidence>
<dbReference type="EMBL" id="FQWL01000003">
    <property type="protein sequence ID" value="SHG65944.1"/>
    <property type="molecule type" value="Genomic_DNA"/>
</dbReference>
<evidence type="ECO:0000256" key="2">
    <source>
        <dbReference type="ARBA" id="ARBA00010581"/>
    </source>
</evidence>
<dbReference type="OrthoDB" id="679789at2"/>
<feature type="transmembrane region" description="Helical" evidence="7">
    <location>
        <begin position="128"/>
        <end position="153"/>
    </location>
</feature>
<organism evidence="9 10">
    <name type="scientific">Flagellimonas flava</name>
    <dbReference type="NCBI Taxonomy" id="570519"/>
    <lineage>
        <taxon>Bacteria</taxon>
        <taxon>Pseudomonadati</taxon>
        <taxon>Bacteroidota</taxon>
        <taxon>Flavobacteriia</taxon>
        <taxon>Flavobacteriales</taxon>
        <taxon>Flavobacteriaceae</taxon>
        <taxon>Flagellimonas</taxon>
    </lineage>
</organism>
<evidence type="ECO:0000256" key="1">
    <source>
        <dbReference type="ARBA" id="ARBA00004141"/>
    </source>
</evidence>
<gene>
    <name evidence="9" type="ORF">SAMN04488116_1975</name>
</gene>
<dbReference type="SUPFAM" id="SSF81452">
    <property type="entry name" value="Cytochrome c oxidase subunit III-like"/>
    <property type="match status" value="1"/>
</dbReference>
<name>A0A1M5LLC9_9FLAO</name>
<dbReference type="Proteomes" id="UP000184532">
    <property type="component" value="Unassembled WGS sequence"/>
</dbReference>
<dbReference type="InterPro" id="IPR000298">
    <property type="entry name" value="Cyt_c_oxidase-like_su3"/>
</dbReference>
<evidence type="ECO:0000256" key="6">
    <source>
        <dbReference type="RuleBase" id="RU003376"/>
    </source>
</evidence>
<evidence type="ECO:0000256" key="7">
    <source>
        <dbReference type="SAM" id="Phobius"/>
    </source>
</evidence>
<evidence type="ECO:0000256" key="5">
    <source>
        <dbReference type="ARBA" id="ARBA00023136"/>
    </source>
</evidence>
<keyword evidence="4 7" id="KW-1133">Transmembrane helix</keyword>
<proteinExistence type="inferred from homology"/>
<dbReference type="Pfam" id="PF00510">
    <property type="entry name" value="COX3"/>
    <property type="match status" value="1"/>
</dbReference>
<dbReference type="GO" id="GO:0005886">
    <property type="term" value="C:plasma membrane"/>
    <property type="evidence" value="ECO:0007669"/>
    <property type="project" value="UniProtKB-SubCell"/>
</dbReference>
<dbReference type="PANTHER" id="PTHR11403">
    <property type="entry name" value="CYTOCHROME C OXIDASE SUBUNIT III"/>
    <property type="match status" value="1"/>
</dbReference>
<accession>A0A1M5LLC9</accession>
<protein>
    <submittedName>
        <fullName evidence="9">Cytochrome c oxidase subunit 3</fullName>
    </submittedName>
</protein>
<keyword evidence="5 7" id="KW-0472">Membrane</keyword>
<dbReference type="Gene3D" id="1.20.120.80">
    <property type="entry name" value="Cytochrome c oxidase, subunit III, four-helix bundle"/>
    <property type="match status" value="1"/>
</dbReference>
<comment type="similarity">
    <text evidence="2 6">Belongs to the cytochrome c oxidase subunit 3 family.</text>
</comment>
<comment type="subcellular location">
    <subcellularLocation>
        <location evidence="6">Cell membrane</location>
        <topology evidence="6">Multi-pass membrane protein</topology>
    </subcellularLocation>
    <subcellularLocation>
        <location evidence="1">Membrane</location>
        <topology evidence="1">Multi-pass membrane protein</topology>
    </subcellularLocation>
</comment>
<dbReference type="AlphaFoldDB" id="A0A1M5LLC9"/>
<dbReference type="RefSeq" id="WP_073178993.1">
    <property type="nucleotide sequence ID" value="NZ_FQWL01000003.1"/>
</dbReference>
<evidence type="ECO:0000259" key="8">
    <source>
        <dbReference type="PROSITE" id="PS50253"/>
    </source>
</evidence>
<feature type="transmembrane region" description="Helical" evidence="7">
    <location>
        <begin position="20"/>
        <end position="41"/>
    </location>
</feature>
<sequence length="193" mass="21955">MDLTEVDIEVKNRRAKKMMLWFGIVSLIMGFAGWTSAYIVSSKREDWISDLDLPQAFLVSTAIIIISSFTYFFAKQSVARNEQKRATMLLLLTLALGITFIVVQFVGFSQMLDNGYYFTGPTSNIKMSYVFLIAAVHIVHVVAGLISLLTVLVQQLRGKYLPGNMLGMELGATFWHFLDILWVYLILFMYLVK</sequence>
<dbReference type="PANTHER" id="PTHR11403:SF10">
    <property type="entry name" value="CYTOCHROME C OXIDASE"/>
    <property type="match status" value="1"/>
</dbReference>
<dbReference type="GO" id="GO:0004129">
    <property type="term" value="F:cytochrome-c oxidase activity"/>
    <property type="evidence" value="ECO:0007669"/>
    <property type="project" value="InterPro"/>
</dbReference>
<feature type="domain" description="Heme-copper oxidase subunit III family profile" evidence="8">
    <location>
        <begin position="17"/>
        <end position="193"/>
    </location>
</feature>
<feature type="transmembrane region" description="Helical" evidence="7">
    <location>
        <begin position="86"/>
        <end position="108"/>
    </location>
</feature>